<evidence type="ECO:0000256" key="1">
    <source>
        <dbReference type="HAMAP-Rule" id="MF_00386"/>
    </source>
</evidence>
<evidence type="ECO:0000313" key="3">
    <source>
        <dbReference type="Proteomes" id="UP000265916"/>
    </source>
</evidence>
<evidence type="ECO:0000313" key="2">
    <source>
        <dbReference type="EMBL" id="RIY34839.1"/>
    </source>
</evidence>
<comment type="function">
    <text evidence="1">Could be involved in insertion of integral membrane proteins into the membrane.</text>
</comment>
<keyword evidence="3" id="KW-1185">Reference proteome</keyword>
<dbReference type="SMART" id="SM01234">
    <property type="entry name" value="Haemolytic"/>
    <property type="match status" value="1"/>
</dbReference>
<dbReference type="RefSeq" id="WP_119532593.1">
    <property type="nucleotide sequence ID" value="NZ_JBHSSP010000013.1"/>
</dbReference>
<dbReference type="NCBIfam" id="TIGR00278">
    <property type="entry name" value="membrane protein insertion efficiency factor YidD"/>
    <property type="match status" value="1"/>
</dbReference>
<protein>
    <recommendedName>
        <fullName evidence="1">Putative membrane protein insertion efficiency factor</fullName>
    </recommendedName>
</protein>
<dbReference type="AlphaFoldDB" id="A0A3A1YC96"/>
<comment type="similarity">
    <text evidence="1">Belongs to the UPF0161 family.</text>
</comment>
<dbReference type="OrthoDB" id="9801753at2"/>
<dbReference type="Proteomes" id="UP000265916">
    <property type="component" value="Unassembled WGS sequence"/>
</dbReference>
<gene>
    <name evidence="2" type="ORF">CKF58_07615</name>
</gene>
<organism evidence="2 3">
    <name type="scientific">Psittacicella hinzii</name>
    <dbReference type="NCBI Taxonomy" id="2028575"/>
    <lineage>
        <taxon>Bacteria</taxon>
        <taxon>Pseudomonadati</taxon>
        <taxon>Pseudomonadota</taxon>
        <taxon>Gammaproteobacteria</taxon>
        <taxon>Pasteurellales</taxon>
        <taxon>Psittacicellaceae</taxon>
        <taxon>Psittacicella</taxon>
    </lineage>
</organism>
<dbReference type="PANTHER" id="PTHR33383">
    <property type="entry name" value="MEMBRANE PROTEIN INSERTION EFFICIENCY FACTOR-RELATED"/>
    <property type="match status" value="1"/>
</dbReference>
<dbReference type="GO" id="GO:0005886">
    <property type="term" value="C:plasma membrane"/>
    <property type="evidence" value="ECO:0007669"/>
    <property type="project" value="UniProtKB-SubCell"/>
</dbReference>
<keyword evidence="1" id="KW-1003">Cell membrane</keyword>
<dbReference type="InterPro" id="IPR002696">
    <property type="entry name" value="Membr_insert_effic_factor_YidD"/>
</dbReference>
<name>A0A3A1YC96_9GAMM</name>
<accession>A0A3A1YC96</accession>
<proteinExistence type="inferred from homology"/>
<dbReference type="EMBL" id="NRJG01000169">
    <property type="protein sequence ID" value="RIY34839.1"/>
    <property type="molecule type" value="Genomic_DNA"/>
</dbReference>
<keyword evidence="1" id="KW-0472">Membrane</keyword>
<dbReference type="Pfam" id="PF01809">
    <property type="entry name" value="YidD"/>
    <property type="match status" value="1"/>
</dbReference>
<sequence length="81" mass="9080">MFKSIALLLIRLYQTAISPLLGSGKCRYHPTCSQYGKLAIQQRGIIIGSLLTFWRVIRCHPLCIGGIDPVPSRVNNKKVKK</sequence>
<reference evidence="2 3" key="1">
    <citation type="submission" date="2017-08" db="EMBL/GenBank/DDBJ databases">
        <title>Reclassification of Bisgaard taxon 37 and 44.</title>
        <authorList>
            <person name="Christensen H."/>
        </authorList>
    </citation>
    <scope>NUCLEOTIDE SEQUENCE [LARGE SCALE GENOMIC DNA]</scope>
    <source>
        <strain evidence="2 3">111</strain>
    </source>
</reference>
<comment type="subcellular location">
    <subcellularLocation>
        <location evidence="1">Cell membrane</location>
        <topology evidence="1">Peripheral membrane protein</topology>
        <orientation evidence="1">Cytoplasmic side</orientation>
    </subcellularLocation>
</comment>
<dbReference type="HAMAP" id="MF_00386">
    <property type="entry name" value="UPF0161_YidD"/>
    <property type="match status" value="1"/>
</dbReference>
<comment type="caution">
    <text evidence="2">The sequence shown here is derived from an EMBL/GenBank/DDBJ whole genome shotgun (WGS) entry which is preliminary data.</text>
</comment>
<dbReference type="PANTHER" id="PTHR33383:SF1">
    <property type="entry name" value="MEMBRANE PROTEIN INSERTION EFFICIENCY FACTOR-RELATED"/>
    <property type="match status" value="1"/>
</dbReference>